<keyword evidence="9" id="KW-1185">Reference proteome</keyword>
<dbReference type="OrthoDB" id="9760224at2"/>
<feature type="transmembrane region" description="Helical" evidence="6">
    <location>
        <begin position="6"/>
        <end position="31"/>
    </location>
</feature>
<evidence type="ECO:0000256" key="1">
    <source>
        <dbReference type="ARBA" id="ARBA00004651"/>
    </source>
</evidence>
<evidence type="ECO:0000313" key="8">
    <source>
        <dbReference type="EMBL" id="RDU70362.1"/>
    </source>
</evidence>
<accession>A0A3D8IYL7</accession>
<dbReference type="InterPro" id="IPR000917">
    <property type="entry name" value="Sulfatase_N"/>
</dbReference>
<reference evidence="8 9" key="1">
    <citation type="submission" date="2018-04" db="EMBL/GenBank/DDBJ databases">
        <title>Novel Campyloabacter and Helicobacter Species and Strains.</title>
        <authorList>
            <person name="Mannion A.J."/>
            <person name="Shen Z."/>
            <person name="Fox J.G."/>
        </authorList>
    </citation>
    <scope>NUCLEOTIDE SEQUENCE [LARGE SCALE GENOMIC DNA]</scope>
    <source>
        <strain evidence="8 9">MIT 04-9366</strain>
    </source>
</reference>
<keyword evidence="5 6" id="KW-0472">Membrane</keyword>
<feature type="domain" description="Sulfatase N-terminal" evidence="7">
    <location>
        <begin position="278"/>
        <end position="567"/>
    </location>
</feature>
<dbReference type="Gene3D" id="3.40.720.10">
    <property type="entry name" value="Alkaline Phosphatase, subunit A"/>
    <property type="match status" value="1"/>
</dbReference>
<dbReference type="SUPFAM" id="SSF53649">
    <property type="entry name" value="Alkaline phosphatase-like"/>
    <property type="match status" value="1"/>
</dbReference>
<evidence type="ECO:0000256" key="6">
    <source>
        <dbReference type="SAM" id="Phobius"/>
    </source>
</evidence>
<dbReference type="Proteomes" id="UP000257045">
    <property type="component" value="Unassembled WGS sequence"/>
</dbReference>
<dbReference type="EMBL" id="NXLV01000010">
    <property type="protein sequence ID" value="RDU70362.1"/>
    <property type="molecule type" value="Genomic_DNA"/>
</dbReference>
<dbReference type="InterPro" id="IPR017850">
    <property type="entry name" value="Alkaline_phosphatase_core_sf"/>
</dbReference>
<proteinExistence type="predicted"/>
<keyword evidence="4 6" id="KW-1133">Transmembrane helix</keyword>
<feature type="transmembrane region" description="Helical" evidence="6">
    <location>
        <begin position="178"/>
        <end position="199"/>
    </location>
</feature>
<keyword evidence="2" id="KW-1003">Cell membrane</keyword>
<protein>
    <submittedName>
        <fullName evidence="8">Sulfatase</fullName>
    </submittedName>
</protein>
<dbReference type="GO" id="GO:0005886">
    <property type="term" value="C:plasma membrane"/>
    <property type="evidence" value="ECO:0007669"/>
    <property type="project" value="UniProtKB-SubCell"/>
</dbReference>
<dbReference type="PANTHER" id="PTHR47371">
    <property type="entry name" value="LIPOTEICHOIC ACID SYNTHASE"/>
    <property type="match status" value="1"/>
</dbReference>
<feature type="transmembrane region" description="Helical" evidence="6">
    <location>
        <begin position="52"/>
        <end position="74"/>
    </location>
</feature>
<dbReference type="AlphaFoldDB" id="A0A3D8IYL7"/>
<evidence type="ECO:0000313" key="9">
    <source>
        <dbReference type="Proteomes" id="UP000257045"/>
    </source>
</evidence>
<comment type="subcellular location">
    <subcellularLocation>
        <location evidence="1">Cell membrane</location>
        <topology evidence="1">Multi-pass membrane protein</topology>
    </subcellularLocation>
</comment>
<dbReference type="PANTHER" id="PTHR47371:SF3">
    <property type="entry name" value="PHOSPHOGLYCEROL TRANSFERASE I"/>
    <property type="match status" value="1"/>
</dbReference>
<organism evidence="8 9">
    <name type="scientific">Helicobacter brantae</name>
    <dbReference type="NCBI Taxonomy" id="375927"/>
    <lineage>
        <taxon>Bacteria</taxon>
        <taxon>Pseudomonadati</taxon>
        <taxon>Campylobacterota</taxon>
        <taxon>Epsilonproteobacteria</taxon>
        <taxon>Campylobacterales</taxon>
        <taxon>Helicobacteraceae</taxon>
        <taxon>Helicobacter</taxon>
    </lineage>
</organism>
<evidence type="ECO:0000256" key="4">
    <source>
        <dbReference type="ARBA" id="ARBA00022989"/>
    </source>
</evidence>
<sequence>MKKTQFNLYILSNTLLFALLFLGVGVVARYMMISSFLPHDLPQEAHQSLVRLWKVGLLYDGRIVCSALIPFYLFGLLLTPFSQKLSPLFCKLSSYFLGLLGFLFPLVWLVNYYYFKTYHTQIDIFIFGLADDDTWAIAQIIFKDYPVFPILFGSLACGYLTYKLSAKKPFSTLSLPKALLILSNLIFLPLFVCGVRGSVISTPLLRAQSTVSNNPTINHLVPNPIIALSWAVSDYKKNASFFPVSQSEGERLATLALGSPQALYATTPTNDFLSQNPPHIILNLMESFGINLLSFDNPKDFDLLGEFRGHYKSDLVFERFLSSGNGTASSFSSLYLNSPTATISLSSVKRVKPTNNAFEPFIKAGYEVVFITGGSESWHEYGDYLRTLGISQVYDMNSIIDFFPQAKAFQSAYGIPDEYLYKTIERLLPTFKNPTLIITLTTSNHPPEIIPTHYKAYPIENSTALKGYLEDKHFPLVPLAFQYSNDSFGKFLTWLKHSTFADNTIVVATGDHRMRSLSSLGVQKSFMDFATPFYLYVPKPYLTHTQAHFNPQTLGSHKDIFPTLFALSLSNAKYLANGGVSLLHSNTHCNFAYNESLQADCLGVYVGGGVMHKWIAPLQISTTPIPAPKEKKEKFESYKDLQWWQIRARTKGVVNP</sequence>
<dbReference type="CDD" id="cd16015">
    <property type="entry name" value="LTA_synthase"/>
    <property type="match status" value="1"/>
</dbReference>
<dbReference type="RefSeq" id="WP_115569797.1">
    <property type="nucleotide sequence ID" value="NZ_NXLV01000010.1"/>
</dbReference>
<comment type="caution">
    <text evidence="8">The sequence shown here is derived from an EMBL/GenBank/DDBJ whole genome shotgun (WGS) entry which is preliminary data.</text>
</comment>
<keyword evidence="3 6" id="KW-0812">Transmembrane</keyword>
<gene>
    <name evidence="8" type="ORF">CQA58_05885</name>
</gene>
<evidence type="ECO:0000259" key="7">
    <source>
        <dbReference type="Pfam" id="PF00884"/>
    </source>
</evidence>
<evidence type="ECO:0000256" key="2">
    <source>
        <dbReference type="ARBA" id="ARBA00022475"/>
    </source>
</evidence>
<dbReference type="Pfam" id="PF00884">
    <property type="entry name" value="Sulfatase"/>
    <property type="match status" value="1"/>
</dbReference>
<feature type="transmembrane region" description="Helical" evidence="6">
    <location>
        <begin position="94"/>
        <end position="115"/>
    </location>
</feature>
<evidence type="ECO:0000256" key="3">
    <source>
        <dbReference type="ARBA" id="ARBA00022692"/>
    </source>
</evidence>
<dbReference type="InterPro" id="IPR050448">
    <property type="entry name" value="OpgB/LTA_synthase_biosynth"/>
</dbReference>
<name>A0A3D8IYL7_9HELI</name>
<evidence type="ECO:0000256" key="5">
    <source>
        <dbReference type="ARBA" id="ARBA00023136"/>
    </source>
</evidence>